<keyword evidence="1" id="KW-1133">Transmembrane helix</keyword>
<dbReference type="OrthoDB" id="197461at2"/>
<dbReference type="Proteomes" id="UP000184191">
    <property type="component" value="Unassembled WGS sequence"/>
</dbReference>
<evidence type="ECO:0000313" key="3">
    <source>
        <dbReference type="EMBL" id="SHK89305.1"/>
    </source>
</evidence>
<feature type="transmembrane region" description="Helical" evidence="1">
    <location>
        <begin position="12"/>
        <end position="29"/>
    </location>
</feature>
<feature type="domain" description="DUF2061" evidence="2">
    <location>
        <begin position="8"/>
        <end position="59"/>
    </location>
</feature>
<dbReference type="EMBL" id="FRBN01000002">
    <property type="protein sequence ID" value="SHK89305.1"/>
    <property type="molecule type" value="Genomic_DNA"/>
</dbReference>
<feature type="transmembrane region" description="Helical" evidence="1">
    <location>
        <begin position="35"/>
        <end position="54"/>
    </location>
</feature>
<dbReference type="InterPro" id="IPR018638">
    <property type="entry name" value="DUF2061_membrane"/>
</dbReference>
<accession>A0A1M6W735</accession>
<gene>
    <name evidence="3" type="ORF">SAMN05444414_102145</name>
</gene>
<dbReference type="RefSeq" id="WP_073194898.1">
    <property type="nucleotide sequence ID" value="NZ_FRBN01000002.1"/>
</dbReference>
<name>A0A1M6W735_9RHOB</name>
<dbReference type="AlphaFoldDB" id="A0A1M6W735"/>
<keyword evidence="1" id="KW-0472">Membrane</keyword>
<evidence type="ECO:0000259" key="2">
    <source>
        <dbReference type="Pfam" id="PF09834"/>
    </source>
</evidence>
<sequence length="68" mass="7579">METRKRTVVKAVIWNLIGLAVMALVGVIFTGSFTAGGMMAAINSAIGLSSYFLYERLWTRIHWGRCLE</sequence>
<keyword evidence="1" id="KW-0812">Transmembrane</keyword>
<evidence type="ECO:0000313" key="4">
    <source>
        <dbReference type="Proteomes" id="UP000184191"/>
    </source>
</evidence>
<proteinExistence type="predicted"/>
<evidence type="ECO:0000256" key="1">
    <source>
        <dbReference type="SAM" id="Phobius"/>
    </source>
</evidence>
<keyword evidence="4" id="KW-1185">Reference proteome</keyword>
<reference evidence="4" key="1">
    <citation type="submission" date="2016-11" db="EMBL/GenBank/DDBJ databases">
        <authorList>
            <person name="Varghese N."/>
            <person name="Submissions S."/>
        </authorList>
    </citation>
    <scope>NUCLEOTIDE SEQUENCE [LARGE SCALE GENOMIC DNA]</scope>
    <source>
        <strain evidence="4">DSM 29327</strain>
    </source>
</reference>
<dbReference type="Pfam" id="PF09834">
    <property type="entry name" value="DUF2061"/>
    <property type="match status" value="1"/>
</dbReference>
<protein>
    <submittedName>
        <fullName evidence="3">Predicted membrane protein</fullName>
    </submittedName>
</protein>
<dbReference type="STRING" id="1054996.SAMN05444414_102145"/>
<organism evidence="3 4">
    <name type="scientific">Roseovarius marisflavi</name>
    <dbReference type="NCBI Taxonomy" id="1054996"/>
    <lineage>
        <taxon>Bacteria</taxon>
        <taxon>Pseudomonadati</taxon>
        <taxon>Pseudomonadota</taxon>
        <taxon>Alphaproteobacteria</taxon>
        <taxon>Rhodobacterales</taxon>
        <taxon>Roseobacteraceae</taxon>
        <taxon>Roseovarius</taxon>
    </lineage>
</organism>